<protein>
    <recommendedName>
        <fullName evidence="6">Probable membrane transporter protein</fullName>
    </recommendedName>
</protein>
<dbReference type="Pfam" id="PF01925">
    <property type="entry name" value="TauE"/>
    <property type="match status" value="1"/>
</dbReference>
<evidence type="ECO:0000256" key="4">
    <source>
        <dbReference type="ARBA" id="ARBA00022989"/>
    </source>
</evidence>
<feature type="transmembrane region" description="Helical" evidence="6">
    <location>
        <begin position="98"/>
        <end position="117"/>
    </location>
</feature>
<accession>A0A1G9LQH3</accession>
<organism evidence="7 8">
    <name type="scientific">Dendrosporobacter quercicolus</name>
    <dbReference type="NCBI Taxonomy" id="146817"/>
    <lineage>
        <taxon>Bacteria</taxon>
        <taxon>Bacillati</taxon>
        <taxon>Bacillota</taxon>
        <taxon>Negativicutes</taxon>
        <taxon>Selenomonadales</taxon>
        <taxon>Sporomusaceae</taxon>
        <taxon>Dendrosporobacter</taxon>
    </lineage>
</organism>
<comment type="subcellular location">
    <subcellularLocation>
        <location evidence="6">Cell membrane</location>
        <topology evidence="6">Multi-pass membrane protein</topology>
    </subcellularLocation>
    <subcellularLocation>
        <location evidence="1">Membrane</location>
        <topology evidence="1">Multi-pass membrane protein</topology>
    </subcellularLocation>
</comment>
<evidence type="ECO:0000256" key="6">
    <source>
        <dbReference type="RuleBase" id="RU363041"/>
    </source>
</evidence>
<dbReference type="EMBL" id="FNHB01000001">
    <property type="protein sequence ID" value="SDL64017.1"/>
    <property type="molecule type" value="Genomic_DNA"/>
</dbReference>
<evidence type="ECO:0000256" key="5">
    <source>
        <dbReference type="ARBA" id="ARBA00023136"/>
    </source>
</evidence>
<evidence type="ECO:0000256" key="2">
    <source>
        <dbReference type="ARBA" id="ARBA00009142"/>
    </source>
</evidence>
<name>A0A1G9LQH3_9FIRM</name>
<evidence type="ECO:0000313" key="8">
    <source>
        <dbReference type="Proteomes" id="UP000214880"/>
    </source>
</evidence>
<feature type="transmembrane region" description="Helical" evidence="6">
    <location>
        <begin position="71"/>
        <end position="92"/>
    </location>
</feature>
<dbReference type="InterPro" id="IPR051598">
    <property type="entry name" value="TSUP/Inactive_protease-like"/>
</dbReference>
<dbReference type="InterPro" id="IPR002781">
    <property type="entry name" value="TM_pro_TauE-like"/>
</dbReference>
<feature type="transmembrane region" description="Helical" evidence="6">
    <location>
        <begin position="42"/>
        <end position="64"/>
    </location>
</feature>
<feature type="transmembrane region" description="Helical" evidence="6">
    <location>
        <begin position="7"/>
        <end position="30"/>
    </location>
</feature>
<dbReference type="STRING" id="146817.SAMN04488502_101431"/>
<evidence type="ECO:0000256" key="3">
    <source>
        <dbReference type="ARBA" id="ARBA00022692"/>
    </source>
</evidence>
<proteinExistence type="inferred from homology"/>
<gene>
    <name evidence="7" type="ORF">SAMN04488502_101431</name>
</gene>
<keyword evidence="6" id="KW-1003">Cell membrane</keyword>
<sequence length="118" mass="12136">MNKQARCMLIGVIAGLLSGLFGVGGGIVLVPAMTSYLAASQHIAHATSLAVIIPTALTGSLVYSRYGNLDISLALCLAAGSSIGALAGAMLMQKLSAIQLQYSFGCLLIVIGLRMIWP</sequence>
<dbReference type="Proteomes" id="UP000214880">
    <property type="component" value="Unassembled WGS sequence"/>
</dbReference>
<dbReference type="PANTHER" id="PTHR43701:SF2">
    <property type="entry name" value="MEMBRANE TRANSPORTER PROTEIN YJNA-RELATED"/>
    <property type="match status" value="1"/>
</dbReference>
<comment type="similarity">
    <text evidence="2 6">Belongs to the 4-toluene sulfonate uptake permease (TSUP) (TC 2.A.102) family.</text>
</comment>
<evidence type="ECO:0000313" key="7">
    <source>
        <dbReference type="EMBL" id="SDL64017.1"/>
    </source>
</evidence>
<dbReference type="PANTHER" id="PTHR43701">
    <property type="entry name" value="MEMBRANE TRANSPORTER PROTEIN MJ0441-RELATED"/>
    <property type="match status" value="1"/>
</dbReference>
<dbReference type="RefSeq" id="WP_245697990.1">
    <property type="nucleotide sequence ID" value="NZ_FNHB01000001.1"/>
</dbReference>
<dbReference type="GO" id="GO:0005886">
    <property type="term" value="C:plasma membrane"/>
    <property type="evidence" value="ECO:0007669"/>
    <property type="project" value="UniProtKB-SubCell"/>
</dbReference>
<keyword evidence="5 6" id="KW-0472">Membrane</keyword>
<keyword evidence="8" id="KW-1185">Reference proteome</keyword>
<reference evidence="7 8" key="1">
    <citation type="submission" date="2016-10" db="EMBL/GenBank/DDBJ databases">
        <authorList>
            <person name="de Groot N.N."/>
        </authorList>
    </citation>
    <scope>NUCLEOTIDE SEQUENCE [LARGE SCALE GENOMIC DNA]</scope>
    <source>
        <strain evidence="7 8">DSM 1736</strain>
    </source>
</reference>
<evidence type="ECO:0000256" key="1">
    <source>
        <dbReference type="ARBA" id="ARBA00004141"/>
    </source>
</evidence>
<keyword evidence="3 6" id="KW-0812">Transmembrane</keyword>
<keyword evidence="4 6" id="KW-1133">Transmembrane helix</keyword>
<dbReference type="AlphaFoldDB" id="A0A1G9LQH3"/>